<evidence type="ECO:0000256" key="2">
    <source>
        <dbReference type="ARBA" id="ARBA00023002"/>
    </source>
</evidence>
<dbReference type="eggNOG" id="KOG1208">
    <property type="taxonomic scope" value="Eukaryota"/>
</dbReference>
<dbReference type="PANTHER" id="PTHR24320:SF148">
    <property type="entry name" value="NAD(P)-BINDING ROSSMANN-FOLD SUPERFAMILY PROTEIN"/>
    <property type="match status" value="1"/>
</dbReference>
<reference evidence="4 6" key="1">
    <citation type="journal article" date="2012" name="Nature">
        <title>Algal genomes reveal evolutionary mosaicism and the fate of nucleomorphs.</title>
        <authorList>
            <consortium name="DOE Joint Genome Institute"/>
            <person name="Curtis B.A."/>
            <person name="Tanifuji G."/>
            <person name="Burki F."/>
            <person name="Gruber A."/>
            <person name="Irimia M."/>
            <person name="Maruyama S."/>
            <person name="Arias M.C."/>
            <person name="Ball S.G."/>
            <person name="Gile G.H."/>
            <person name="Hirakawa Y."/>
            <person name="Hopkins J.F."/>
            <person name="Kuo A."/>
            <person name="Rensing S.A."/>
            <person name="Schmutz J."/>
            <person name="Symeonidi A."/>
            <person name="Elias M."/>
            <person name="Eveleigh R.J."/>
            <person name="Herman E.K."/>
            <person name="Klute M.J."/>
            <person name="Nakayama T."/>
            <person name="Obornik M."/>
            <person name="Reyes-Prieto A."/>
            <person name="Armbrust E.V."/>
            <person name="Aves S.J."/>
            <person name="Beiko R.G."/>
            <person name="Coutinho P."/>
            <person name="Dacks J.B."/>
            <person name="Durnford D.G."/>
            <person name="Fast N.M."/>
            <person name="Green B.R."/>
            <person name="Grisdale C.J."/>
            <person name="Hempel F."/>
            <person name="Henrissat B."/>
            <person name="Hoppner M.P."/>
            <person name="Ishida K."/>
            <person name="Kim E."/>
            <person name="Koreny L."/>
            <person name="Kroth P.G."/>
            <person name="Liu Y."/>
            <person name="Malik S.B."/>
            <person name="Maier U.G."/>
            <person name="McRose D."/>
            <person name="Mock T."/>
            <person name="Neilson J.A."/>
            <person name="Onodera N.T."/>
            <person name="Poole A.M."/>
            <person name="Pritham E.J."/>
            <person name="Richards T.A."/>
            <person name="Rocap G."/>
            <person name="Roy S.W."/>
            <person name="Sarai C."/>
            <person name="Schaack S."/>
            <person name="Shirato S."/>
            <person name="Slamovits C.H."/>
            <person name="Spencer D.F."/>
            <person name="Suzuki S."/>
            <person name="Worden A.Z."/>
            <person name="Zauner S."/>
            <person name="Barry K."/>
            <person name="Bell C."/>
            <person name="Bharti A.K."/>
            <person name="Crow J.A."/>
            <person name="Grimwood J."/>
            <person name="Kramer R."/>
            <person name="Lindquist E."/>
            <person name="Lucas S."/>
            <person name="Salamov A."/>
            <person name="McFadden G.I."/>
            <person name="Lane C.E."/>
            <person name="Keeling P.J."/>
            <person name="Gray M.W."/>
            <person name="Grigoriev I.V."/>
            <person name="Archibald J.M."/>
        </authorList>
    </citation>
    <scope>NUCLEOTIDE SEQUENCE</scope>
    <source>
        <strain evidence="4 6">CCMP2712</strain>
    </source>
</reference>
<dbReference type="KEGG" id="gtt:GUITHDRAFT_83106"/>
<dbReference type="OrthoDB" id="10265294at2759"/>
<gene>
    <name evidence="4" type="ORF">GUITHDRAFT_83106</name>
</gene>
<dbReference type="OMA" id="GKHAGAW"/>
<dbReference type="InterPro" id="IPR036291">
    <property type="entry name" value="NAD(P)-bd_dom_sf"/>
</dbReference>
<dbReference type="AlphaFoldDB" id="L1I6H2"/>
<dbReference type="SUPFAM" id="SSF51735">
    <property type="entry name" value="NAD(P)-binding Rossmann-fold domains"/>
    <property type="match status" value="1"/>
</dbReference>
<keyword evidence="2" id="KW-0560">Oxidoreductase</keyword>
<accession>L1I6H2</accession>
<dbReference type="GeneID" id="17288194"/>
<evidence type="ECO:0000313" key="6">
    <source>
        <dbReference type="Proteomes" id="UP000011087"/>
    </source>
</evidence>
<dbReference type="InterPro" id="IPR002347">
    <property type="entry name" value="SDR_fam"/>
</dbReference>
<evidence type="ECO:0000256" key="3">
    <source>
        <dbReference type="SAM" id="MobiDB-lite"/>
    </source>
</evidence>
<proteinExistence type="inferred from homology"/>
<organism evidence="4">
    <name type="scientific">Guillardia theta (strain CCMP2712)</name>
    <name type="common">Cryptophyte</name>
    <dbReference type="NCBI Taxonomy" id="905079"/>
    <lineage>
        <taxon>Eukaryota</taxon>
        <taxon>Cryptophyceae</taxon>
        <taxon>Pyrenomonadales</taxon>
        <taxon>Geminigeraceae</taxon>
        <taxon>Guillardia</taxon>
    </lineage>
</organism>
<sequence length="276" mass="30338">MGQFYSAPAKKEVKWYNDFEETIPSLSGKVIAITGCTTGTGFVAARTCAKKGATVLMLNRKSERSEEALKKIKEEFPESEVVWVECDLQSFKSVRAAAAEIKKKYSGGIDVLCNNAGMMMMDSQTGEDGYDLEEIGLGGKRLTRGWQMTVNHLSHFLLTKELFPLLSKKAESTGDARIVNHSSGARKRPEKKLDPEYLSKKTTDLGGNDLNSRITRYQQTKLSNCVFTFALHDKLQAKNSKVKVLVAHPGLSATNLQASLTYGRGGGGGGRTRTRM</sequence>
<name>L1I6H2_GUITC</name>
<evidence type="ECO:0000313" key="4">
    <source>
        <dbReference type="EMBL" id="EKX31465.1"/>
    </source>
</evidence>
<dbReference type="Proteomes" id="UP000011087">
    <property type="component" value="Unassembled WGS sequence"/>
</dbReference>
<evidence type="ECO:0000313" key="5">
    <source>
        <dbReference type="EnsemblProtists" id="EKX31465"/>
    </source>
</evidence>
<dbReference type="Pfam" id="PF00106">
    <property type="entry name" value="adh_short"/>
    <property type="match status" value="1"/>
</dbReference>
<evidence type="ECO:0000256" key="1">
    <source>
        <dbReference type="ARBA" id="ARBA00006484"/>
    </source>
</evidence>
<dbReference type="EnsemblProtists" id="EKX31465">
    <property type="protein sequence ID" value="EKX31465"/>
    <property type="gene ID" value="GUITHDRAFT_83106"/>
</dbReference>
<feature type="region of interest" description="Disordered" evidence="3">
    <location>
        <begin position="177"/>
        <end position="205"/>
    </location>
</feature>
<dbReference type="PANTHER" id="PTHR24320">
    <property type="entry name" value="RETINOL DEHYDROGENASE"/>
    <property type="match status" value="1"/>
</dbReference>
<feature type="compositionally biased region" description="Basic and acidic residues" evidence="3">
    <location>
        <begin position="191"/>
        <end position="203"/>
    </location>
</feature>
<dbReference type="HOGENOM" id="CLU_010194_44_2_1"/>
<dbReference type="EMBL" id="JH993276">
    <property type="protein sequence ID" value="EKX31465.1"/>
    <property type="molecule type" value="Genomic_DNA"/>
</dbReference>
<dbReference type="PaxDb" id="55529-EKX31465"/>
<dbReference type="Gene3D" id="3.40.50.720">
    <property type="entry name" value="NAD(P)-binding Rossmann-like Domain"/>
    <property type="match status" value="1"/>
</dbReference>
<dbReference type="RefSeq" id="XP_005818445.1">
    <property type="nucleotide sequence ID" value="XM_005818388.1"/>
</dbReference>
<comment type="similarity">
    <text evidence="1">Belongs to the short-chain dehydrogenases/reductases (SDR) family.</text>
</comment>
<dbReference type="GO" id="GO:0016491">
    <property type="term" value="F:oxidoreductase activity"/>
    <property type="evidence" value="ECO:0007669"/>
    <property type="project" value="UniProtKB-KW"/>
</dbReference>
<dbReference type="STRING" id="905079.L1I6H2"/>
<reference evidence="6" key="2">
    <citation type="submission" date="2012-11" db="EMBL/GenBank/DDBJ databases">
        <authorList>
            <person name="Kuo A."/>
            <person name="Curtis B.A."/>
            <person name="Tanifuji G."/>
            <person name="Burki F."/>
            <person name="Gruber A."/>
            <person name="Irimia M."/>
            <person name="Maruyama S."/>
            <person name="Arias M.C."/>
            <person name="Ball S.G."/>
            <person name="Gile G.H."/>
            <person name="Hirakawa Y."/>
            <person name="Hopkins J.F."/>
            <person name="Rensing S.A."/>
            <person name="Schmutz J."/>
            <person name="Symeonidi A."/>
            <person name="Elias M."/>
            <person name="Eveleigh R.J."/>
            <person name="Herman E.K."/>
            <person name="Klute M.J."/>
            <person name="Nakayama T."/>
            <person name="Obornik M."/>
            <person name="Reyes-Prieto A."/>
            <person name="Armbrust E.V."/>
            <person name="Aves S.J."/>
            <person name="Beiko R.G."/>
            <person name="Coutinho P."/>
            <person name="Dacks J.B."/>
            <person name="Durnford D.G."/>
            <person name="Fast N.M."/>
            <person name="Green B.R."/>
            <person name="Grisdale C."/>
            <person name="Hempe F."/>
            <person name="Henrissat B."/>
            <person name="Hoppner M.P."/>
            <person name="Ishida K.-I."/>
            <person name="Kim E."/>
            <person name="Koreny L."/>
            <person name="Kroth P.G."/>
            <person name="Liu Y."/>
            <person name="Malik S.-B."/>
            <person name="Maier U.G."/>
            <person name="McRose D."/>
            <person name="Mock T."/>
            <person name="Neilson J.A."/>
            <person name="Onodera N.T."/>
            <person name="Poole A.M."/>
            <person name="Pritham E.J."/>
            <person name="Richards T.A."/>
            <person name="Rocap G."/>
            <person name="Roy S.W."/>
            <person name="Sarai C."/>
            <person name="Schaack S."/>
            <person name="Shirato S."/>
            <person name="Slamovits C.H."/>
            <person name="Spencer D.F."/>
            <person name="Suzuki S."/>
            <person name="Worden A.Z."/>
            <person name="Zauner S."/>
            <person name="Barry K."/>
            <person name="Bell C."/>
            <person name="Bharti A.K."/>
            <person name="Crow J.A."/>
            <person name="Grimwood J."/>
            <person name="Kramer R."/>
            <person name="Lindquist E."/>
            <person name="Lucas S."/>
            <person name="Salamov A."/>
            <person name="McFadden G.I."/>
            <person name="Lane C.E."/>
            <person name="Keeling P.J."/>
            <person name="Gray M.W."/>
            <person name="Grigoriev I.V."/>
            <person name="Archibald J.M."/>
        </authorList>
    </citation>
    <scope>NUCLEOTIDE SEQUENCE</scope>
    <source>
        <strain evidence="6">CCMP2712</strain>
    </source>
</reference>
<dbReference type="PRINTS" id="PR00081">
    <property type="entry name" value="GDHRDH"/>
</dbReference>
<keyword evidence="6" id="KW-1185">Reference proteome</keyword>
<protein>
    <submittedName>
        <fullName evidence="4 5">Uncharacterized protein</fullName>
    </submittedName>
</protein>
<reference evidence="5" key="3">
    <citation type="submission" date="2016-03" db="UniProtKB">
        <authorList>
            <consortium name="EnsemblProtists"/>
        </authorList>
    </citation>
    <scope>IDENTIFICATION</scope>
</reference>